<dbReference type="EMBL" id="QYAC01000007">
    <property type="protein sequence ID" value="MBL3680169.1"/>
    <property type="molecule type" value="Genomic_DNA"/>
</dbReference>
<dbReference type="RefSeq" id="WP_202345450.1">
    <property type="nucleotide sequence ID" value="NZ_BAAAPI010000012.1"/>
</dbReference>
<organism evidence="1 2">
    <name type="scientific">Leucobacter chromiireducens subsp. solipictus</name>
    <dbReference type="NCBI Taxonomy" id="398235"/>
    <lineage>
        <taxon>Bacteria</taxon>
        <taxon>Bacillati</taxon>
        <taxon>Actinomycetota</taxon>
        <taxon>Actinomycetes</taxon>
        <taxon>Micrococcales</taxon>
        <taxon>Microbacteriaceae</taxon>
        <taxon>Leucobacter</taxon>
    </lineage>
</organism>
<dbReference type="Proteomes" id="UP001645859">
    <property type="component" value="Unassembled WGS sequence"/>
</dbReference>
<protein>
    <submittedName>
        <fullName evidence="1">Uncharacterized protein</fullName>
    </submittedName>
</protein>
<comment type="caution">
    <text evidence="1">The sequence shown here is derived from an EMBL/GenBank/DDBJ whole genome shotgun (WGS) entry which is preliminary data.</text>
</comment>
<evidence type="ECO:0000313" key="1">
    <source>
        <dbReference type="EMBL" id="MBL3680169.1"/>
    </source>
</evidence>
<sequence>MTDFGPPPPLLRDLASARSAPSPVPLLALASALAASATPQPLGHLVGVRAPRTTLLELIHMFGEHRAPELDAVLSVWSVMLGDDVLRRRSALGLPAATEPAWLGQLAELRPVRVAAAGDVYGAEETLLVELLLGDHVFTIAAPIALHGLPTLESAYPLEAPLDALFADIAAAPAPPTTLTELTLADGGARLREALALHDSTIPDPEDDDPDWPSHRPLLEWVMRLLPEGGAGYGRREWAPEEIGALLAEFVSTASERADGQLLRDHTRILMEFNVDYGCGDPLRWGPQFVERVLMDLIPRKVLADATYLRQFPEALMALIPWANRRAGLPEEATARTLQALAYFVPGYLALIAETTAASAFPGELFTPVDEVGGQYTEFSPAQYRDYLIAEVGTPEELESLDDRPLPSEPLKLAGMRNDARDQVRAVARLLTEVGGEFFGDPELVAVASRLLERLALVDPGSFRGRIKDANLAVALCWLAAKNNQWFERDDPARTAKSLMSAFATRTSPLGRAETMLRAMGKAFIPGTTAVMLGDPALLVSWRRRQLIESRDDIDRHTEE</sequence>
<reference evidence="1 2" key="1">
    <citation type="submission" date="2018-09" db="EMBL/GenBank/DDBJ databases">
        <title>Comparative genomics of Leucobacter spp.</title>
        <authorList>
            <person name="Reis A.C."/>
            <person name="Kolvenbach B.A."/>
            <person name="Corvini P.F.X."/>
            <person name="Nunes O.C."/>
        </authorList>
    </citation>
    <scope>NUCLEOTIDE SEQUENCE [LARGE SCALE GENOMIC DNA]</scope>
    <source>
        <strain evidence="1 2">TAN 31504</strain>
    </source>
</reference>
<evidence type="ECO:0000313" key="2">
    <source>
        <dbReference type="Proteomes" id="UP001645859"/>
    </source>
</evidence>
<name>A0ABS1SHY2_9MICO</name>
<gene>
    <name evidence="1" type="ORF">D3230_12865</name>
</gene>
<accession>A0ABS1SHY2</accession>
<keyword evidence="2" id="KW-1185">Reference proteome</keyword>
<proteinExistence type="predicted"/>